<feature type="region of interest" description="Disordered" evidence="2">
    <location>
        <begin position="9"/>
        <end position="28"/>
    </location>
</feature>
<evidence type="ECO:0000256" key="1">
    <source>
        <dbReference type="ARBA" id="ARBA00005361"/>
    </source>
</evidence>
<dbReference type="CDD" id="cd21451">
    <property type="entry name" value="DLC-like_TCTEX1D"/>
    <property type="match status" value="1"/>
</dbReference>
<comment type="similarity">
    <text evidence="1">Belongs to the dynein light chain Tctex-type family.</text>
</comment>
<accession>A0ABM0JDK1</accession>
<organism evidence="3 4">
    <name type="scientific">Aplysia californica</name>
    <name type="common">California sea hare</name>
    <dbReference type="NCBI Taxonomy" id="6500"/>
    <lineage>
        <taxon>Eukaryota</taxon>
        <taxon>Metazoa</taxon>
        <taxon>Spiralia</taxon>
        <taxon>Lophotrochozoa</taxon>
        <taxon>Mollusca</taxon>
        <taxon>Gastropoda</taxon>
        <taxon>Heterobranchia</taxon>
        <taxon>Euthyneura</taxon>
        <taxon>Tectipleura</taxon>
        <taxon>Aplysiida</taxon>
        <taxon>Aplysioidea</taxon>
        <taxon>Aplysiidae</taxon>
        <taxon>Aplysia</taxon>
    </lineage>
</organism>
<dbReference type="Gene3D" id="3.30.1140.40">
    <property type="entry name" value="Tctex-1"/>
    <property type="match status" value="1"/>
</dbReference>
<dbReference type="InterPro" id="IPR005334">
    <property type="entry name" value="Tctex-1-like"/>
</dbReference>
<dbReference type="PANTHER" id="PTHR21255:SF65">
    <property type="entry name" value="TCTEX1 DOMAIN-CONTAINING PROTEIN 2"/>
    <property type="match status" value="1"/>
</dbReference>
<dbReference type="Pfam" id="PF03645">
    <property type="entry name" value="Tctex-1"/>
    <property type="match status" value="1"/>
</dbReference>
<protein>
    <submittedName>
        <fullName evidence="4">Tctex1 domain-containing protein 1</fullName>
    </submittedName>
</protein>
<dbReference type="Proteomes" id="UP000694888">
    <property type="component" value="Unplaced"/>
</dbReference>
<reference evidence="4" key="1">
    <citation type="submission" date="2025-08" db="UniProtKB">
        <authorList>
            <consortium name="RefSeq"/>
        </authorList>
    </citation>
    <scope>IDENTIFICATION</scope>
</reference>
<evidence type="ECO:0000313" key="4">
    <source>
        <dbReference type="RefSeq" id="XP_005091232.2"/>
    </source>
</evidence>
<evidence type="ECO:0000313" key="3">
    <source>
        <dbReference type="Proteomes" id="UP000694888"/>
    </source>
</evidence>
<proteinExistence type="inferred from homology"/>
<sequence>MEGFRKLMAKAGSMSDKKSESSADNSTNAKMKLGRFRLKMRMLSNLGGSRALQSQQTIVTYEPTYKLEPENDKKFSTQKAEAVIAGVFEHYLQGKKYDPKVFPRLIKTLTELIRDRVKMQGLDRYKILATVTILENKEQGIQLSSRALWNHAHDNYASLAYEGPNYFAVGSVYAVYYD</sequence>
<dbReference type="PANTHER" id="PTHR21255">
    <property type="entry name" value="T-COMPLEX-ASSOCIATED-TESTIS-EXPRESSED 1/ DYNEIN LIGHT CHAIN"/>
    <property type="match status" value="1"/>
</dbReference>
<evidence type="ECO:0000256" key="2">
    <source>
        <dbReference type="SAM" id="MobiDB-lite"/>
    </source>
</evidence>
<name>A0ABM0JDK1_APLCA</name>
<keyword evidence="3" id="KW-1185">Reference proteome</keyword>
<dbReference type="InterPro" id="IPR038586">
    <property type="entry name" value="Tctex-1-like_sf"/>
</dbReference>
<dbReference type="RefSeq" id="XP_005091232.2">
    <property type="nucleotide sequence ID" value="XM_005091175.3"/>
</dbReference>
<gene>
    <name evidence="4" type="primary">LOC101860226</name>
</gene>
<dbReference type="GeneID" id="101860226"/>